<evidence type="ECO:0000313" key="1">
    <source>
        <dbReference type="EMBL" id="GIJ73519.1"/>
    </source>
</evidence>
<gene>
    <name evidence="1" type="ORF">Voc01_084360</name>
</gene>
<evidence type="ECO:0008006" key="3">
    <source>
        <dbReference type="Google" id="ProtNLM"/>
    </source>
</evidence>
<name>A0A8J4A0B4_9ACTN</name>
<proteinExistence type="predicted"/>
<dbReference type="RefSeq" id="WP_203933343.1">
    <property type="nucleotide sequence ID" value="NZ_BOPH01000117.1"/>
</dbReference>
<dbReference type="AlphaFoldDB" id="A0A8J4A0B4"/>
<protein>
    <recommendedName>
        <fullName evidence="3">Extracellular repeat protein, HAF family</fullName>
    </recommendedName>
</protein>
<evidence type="ECO:0000313" key="2">
    <source>
        <dbReference type="Proteomes" id="UP000635606"/>
    </source>
</evidence>
<comment type="caution">
    <text evidence="1">The sequence shown here is derived from an EMBL/GenBank/DDBJ whole genome shotgun (WGS) entry which is preliminary data.</text>
</comment>
<dbReference type="EMBL" id="BOPH01000117">
    <property type="protein sequence ID" value="GIJ73519.1"/>
    <property type="molecule type" value="Genomic_DNA"/>
</dbReference>
<reference evidence="1" key="1">
    <citation type="submission" date="2021-01" db="EMBL/GenBank/DDBJ databases">
        <title>Whole genome shotgun sequence of Virgisporangium ochraceum NBRC 16418.</title>
        <authorList>
            <person name="Komaki H."/>
            <person name="Tamura T."/>
        </authorList>
    </citation>
    <scope>NUCLEOTIDE SEQUENCE</scope>
    <source>
        <strain evidence="1">NBRC 16418</strain>
    </source>
</reference>
<sequence>MADNEQNGTLPEGRRSGGFTRRTLYATGAVVAVEVLAARAAYGQFIPSETPAGAAVPAKAPAPGSCAAQRLPVPKDSVSSIVSGGDRSGRFLLGRSTDAAGAETSLIWRDGDLVTTVKVPGAKGALTGVNAAGDAVASSLDANGVKQAHVLRGGKFTQLTGGVQGTAALAINDQGTVVGWRKPYEENPQAVVWAAGKNKPTDLKSIIGHGGAIAIDTDGTIVGLLFYPAEAYFGFMWRPDGTSVRLPTVREGANEHILWPTSIANGIVTGRLGNEEGLPATYNIKSGVTTVIKEKVGKGAVNREGSFAGRTANGLAVVTPNGRTALALPMGANAASAQTQIKTLSDDGLVVGGQYTDEQGKTRALRWYCR</sequence>
<organism evidence="1 2">
    <name type="scientific">Virgisporangium ochraceum</name>
    <dbReference type="NCBI Taxonomy" id="65505"/>
    <lineage>
        <taxon>Bacteria</taxon>
        <taxon>Bacillati</taxon>
        <taxon>Actinomycetota</taxon>
        <taxon>Actinomycetes</taxon>
        <taxon>Micromonosporales</taxon>
        <taxon>Micromonosporaceae</taxon>
        <taxon>Virgisporangium</taxon>
    </lineage>
</organism>
<keyword evidence="2" id="KW-1185">Reference proteome</keyword>
<accession>A0A8J4A0B4</accession>
<dbReference type="Proteomes" id="UP000635606">
    <property type="component" value="Unassembled WGS sequence"/>
</dbReference>